<sequence>MAIITYVNQCHIEHGAIDMLADSLAQLGMRRPLICTDRGLVDLGMADELRRRIPNDVQATLYDGTPENPTERAVKDALRLFRENDCDGIVALGGGSSMDLAKGVALLATHDEPLAGYNAATGGGAKIGPCAPMIVIPTTAGTGSEVSRGAVIITEDGRKLVFGSPHMLPKIALCDPDLTLGLPARLTAATGMDAVTHLMEAVMSPVENPPAEAIGLDGLWRAVGQGNLIRATENGRDRAARKEMMIAAAEGALAFQKGLGAVHAMSHAIGRIAALNLHHGTLNAVCLPACLRYNDEVLGDKRDRLRHAMGLKAGEPLDRAVEALNAKLGLPANLSEMGVTEAMMPGLIEHALADPTTPTNARPVDAAGFEALYRDAMGI</sequence>
<dbReference type="Pfam" id="PF25137">
    <property type="entry name" value="ADH_Fe_C"/>
    <property type="match status" value="1"/>
</dbReference>
<evidence type="ECO:0000256" key="5">
    <source>
        <dbReference type="ARBA" id="ARBA00049243"/>
    </source>
</evidence>
<dbReference type="Pfam" id="PF00465">
    <property type="entry name" value="Fe-ADH"/>
    <property type="match status" value="1"/>
</dbReference>
<keyword evidence="4" id="KW-0520">NAD</keyword>
<accession>A0A2M9FZY4</accession>
<proteinExistence type="inferred from homology"/>
<dbReference type="CDD" id="cd14861">
    <property type="entry name" value="Fe-ADH-like"/>
    <property type="match status" value="1"/>
</dbReference>
<evidence type="ECO:0000256" key="4">
    <source>
        <dbReference type="ARBA" id="ARBA00023027"/>
    </source>
</evidence>
<comment type="caution">
    <text evidence="8">The sequence shown here is derived from an EMBL/GenBank/DDBJ whole genome shotgun (WGS) entry which is preliminary data.</text>
</comment>
<dbReference type="OrthoDB" id="9815791at2"/>
<dbReference type="Proteomes" id="UP000229498">
    <property type="component" value="Unassembled WGS sequence"/>
</dbReference>
<dbReference type="Gene3D" id="3.40.50.1970">
    <property type="match status" value="1"/>
</dbReference>
<organism evidence="8 9">
    <name type="scientific">Minwuia thermotolerans</name>
    <dbReference type="NCBI Taxonomy" id="2056226"/>
    <lineage>
        <taxon>Bacteria</taxon>
        <taxon>Pseudomonadati</taxon>
        <taxon>Pseudomonadota</taxon>
        <taxon>Alphaproteobacteria</taxon>
        <taxon>Minwuiales</taxon>
        <taxon>Minwuiaceae</taxon>
        <taxon>Minwuia</taxon>
    </lineage>
</organism>
<keyword evidence="3" id="KW-0560">Oxidoreductase</keyword>
<dbReference type="GO" id="GO:0046872">
    <property type="term" value="F:metal ion binding"/>
    <property type="evidence" value="ECO:0007669"/>
    <property type="project" value="InterPro"/>
</dbReference>
<dbReference type="RefSeq" id="WP_109794098.1">
    <property type="nucleotide sequence ID" value="NZ_PHIG01000037.1"/>
</dbReference>
<reference evidence="8 9" key="1">
    <citation type="submission" date="2017-11" db="EMBL/GenBank/DDBJ databases">
        <title>Draft genome sequence of Rhizobiales bacterium SY3-13.</title>
        <authorList>
            <person name="Sun C."/>
        </authorList>
    </citation>
    <scope>NUCLEOTIDE SEQUENCE [LARGE SCALE GENOMIC DNA]</scope>
    <source>
        <strain evidence="8 9">SY3-13</strain>
    </source>
</reference>
<feature type="domain" description="Alcohol dehydrogenase iron-type/glycerol dehydrogenase GldA" evidence="6">
    <location>
        <begin position="10"/>
        <end position="176"/>
    </location>
</feature>
<evidence type="ECO:0000256" key="3">
    <source>
        <dbReference type="ARBA" id="ARBA00023002"/>
    </source>
</evidence>
<evidence type="ECO:0000259" key="6">
    <source>
        <dbReference type="Pfam" id="PF00465"/>
    </source>
</evidence>
<comment type="catalytic activity">
    <reaction evidence="5">
        <text>a primary alcohol + NAD(+) = an aldehyde + NADH + H(+)</text>
        <dbReference type="Rhea" id="RHEA:10736"/>
        <dbReference type="ChEBI" id="CHEBI:15378"/>
        <dbReference type="ChEBI" id="CHEBI:15734"/>
        <dbReference type="ChEBI" id="CHEBI:17478"/>
        <dbReference type="ChEBI" id="CHEBI:57540"/>
        <dbReference type="ChEBI" id="CHEBI:57945"/>
        <dbReference type="EC" id="1.1.1.1"/>
    </reaction>
</comment>
<evidence type="ECO:0000256" key="1">
    <source>
        <dbReference type="ARBA" id="ARBA00001962"/>
    </source>
</evidence>
<dbReference type="InterPro" id="IPR018211">
    <property type="entry name" value="ADH_Fe_CS"/>
</dbReference>
<dbReference type="InterPro" id="IPR001670">
    <property type="entry name" value="ADH_Fe/GldA"/>
</dbReference>
<dbReference type="PANTHER" id="PTHR11496">
    <property type="entry name" value="ALCOHOL DEHYDROGENASE"/>
    <property type="match status" value="1"/>
</dbReference>
<dbReference type="PROSITE" id="PS00913">
    <property type="entry name" value="ADH_IRON_1"/>
    <property type="match status" value="1"/>
</dbReference>
<feature type="domain" description="Fe-containing alcohol dehydrogenase-like C-terminal" evidence="7">
    <location>
        <begin position="187"/>
        <end position="377"/>
    </location>
</feature>
<comment type="similarity">
    <text evidence="2">Belongs to the iron-containing alcohol dehydrogenase family.</text>
</comment>
<dbReference type="EMBL" id="PHIG01000037">
    <property type="protein sequence ID" value="PJK29013.1"/>
    <property type="molecule type" value="Genomic_DNA"/>
</dbReference>
<dbReference type="GO" id="GO:0004022">
    <property type="term" value="F:alcohol dehydrogenase (NAD+) activity"/>
    <property type="evidence" value="ECO:0007669"/>
    <property type="project" value="UniProtKB-EC"/>
</dbReference>
<evidence type="ECO:0000313" key="9">
    <source>
        <dbReference type="Proteomes" id="UP000229498"/>
    </source>
</evidence>
<dbReference type="Gene3D" id="1.20.1090.10">
    <property type="entry name" value="Dehydroquinate synthase-like - alpha domain"/>
    <property type="match status" value="1"/>
</dbReference>
<gene>
    <name evidence="8" type="ORF">CVT23_13920</name>
</gene>
<protein>
    <submittedName>
        <fullName evidence="8">4-hydroxybutyrate dehydrogenase</fullName>
    </submittedName>
</protein>
<dbReference type="InterPro" id="IPR056798">
    <property type="entry name" value="ADH_Fe_C"/>
</dbReference>
<evidence type="ECO:0000313" key="8">
    <source>
        <dbReference type="EMBL" id="PJK29013.1"/>
    </source>
</evidence>
<dbReference type="InterPro" id="IPR039697">
    <property type="entry name" value="Alcohol_dehydrogenase_Fe"/>
</dbReference>
<dbReference type="AlphaFoldDB" id="A0A2M9FZY4"/>
<dbReference type="SUPFAM" id="SSF56796">
    <property type="entry name" value="Dehydroquinate synthase-like"/>
    <property type="match status" value="1"/>
</dbReference>
<keyword evidence="9" id="KW-1185">Reference proteome</keyword>
<dbReference type="PANTHER" id="PTHR11496:SF102">
    <property type="entry name" value="ALCOHOL DEHYDROGENASE 4"/>
    <property type="match status" value="1"/>
</dbReference>
<dbReference type="FunFam" id="3.40.50.1970:FF:000003">
    <property type="entry name" value="Alcohol dehydrogenase, iron-containing"/>
    <property type="match status" value="1"/>
</dbReference>
<evidence type="ECO:0000259" key="7">
    <source>
        <dbReference type="Pfam" id="PF25137"/>
    </source>
</evidence>
<name>A0A2M9FZY4_9PROT</name>
<evidence type="ECO:0000256" key="2">
    <source>
        <dbReference type="ARBA" id="ARBA00007358"/>
    </source>
</evidence>
<comment type="cofactor">
    <cofactor evidence="1">
        <name>Fe cation</name>
        <dbReference type="ChEBI" id="CHEBI:24875"/>
    </cofactor>
</comment>